<dbReference type="InterPro" id="IPR000674">
    <property type="entry name" value="Ald_Oxase/Xan_DH_a/b"/>
</dbReference>
<dbReference type="Gene3D" id="3.90.1170.50">
    <property type="entry name" value="Aldehyde oxidase/xanthine dehydrogenase, a/b hammerhead"/>
    <property type="match status" value="1"/>
</dbReference>
<evidence type="ECO:0000256" key="3">
    <source>
        <dbReference type="SAM" id="MobiDB-lite"/>
    </source>
</evidence>
<evidence type="ECO:0000256" key="1">
    <source>
        <dbReference type="ARBA" id="ARBA00022505"/>
    </source>
</evidence>
<dbReference type="InParanoid" id="A0A7L4YHS6"/>
<keyword evidence="6" id="KW-1185">Reference proteome</keyword>
<dbReference type="InterPro" id="IPR037165">
    <property type="entry name" value="AldOxase/xan_DH_Mopterin-bd_sf"/>
</dbReference>
<dbReference type="KEGG" id="eke:EK0264_00140"/>
<dbReference type="InterPro" id="IPR036856">
    <property type="entry name" value="Ald_Oxase/Xan_DH_a/b_sf"/>
</dbReference>
<dbReference type="PANTHER" id="PTHR11908:SF132">
    <property type="entry name" value="ALDEHYDE OXIDASE 1-RELATED"/>
    <property type="match status" value="1"/>
</dbReference>
<protein>
    <submittedName>
        <fullName evidence="5">Molybdopterin-dependent oxidoreductase</fullName>
    </submittedName>
</protein>
<evidence type="ECO:0000313" key="6">
    <source>
        <dbReference type="Proteomes" id="UP000463857"/>
    </source>
</evidence>
<evidence type="ECO:0000259" key="4">
    <source>
        <dbReference type="SMART" id="SM01008"/>
    </source>
</evidence>
<dbReference type="Pfam" id="PF02738">
    <property type="entry name" value="MoCoBD_1"/>
    <property type="match status" value="1"/>
</dbReference>
<gene>
    <name evidence="5" type="ORF">EK0264_00140</name>
</gene>
<dbReference type="Pfam" id="PF20256">
    <property type="entry name" value="MoCoBD_2"/>
    <property type="match status" value="1"/>
</dbReference>
<dbReference type="InterPro" id="IPR046867">
    <property type="entry name" value="AldOxase/xan_DH_MoCoBD2"/>
</dbReference>
<dbReference type="InterPro" id="IPR016208">
    <property type="entry name" value="Ald_Oxase/xanthine_DH-like"/>
</dbReference>
<dbReference type="OrthoDB" id="135295at2"/>
<dbReference type="SUPFAM" id="SSF54665">
    <property type="entry name" value="CO dehydrogenase molybdoprotein N-domain-like"/>
    <property type="match status" value="1"/>
</dbReference>
<dbReference type="GO" id="GO:0005506">
    <property type="term" value="F:iron ion binding"/>
    <property type="evidence" value="ECO:0007669"/>
    <property type="project" value="InterPro"/>
</dbReference>
<dbReference type="RefSeq" id="WP_159541786.1">
    <property type="nucleotide sequence ID" value="NZ_CP047156.1"/>
</dbReference>
<accession>A0A7L4YHS6</accession>
<dbReference type="EMBL" id="CP047156">
    <property type="protein sequence ID" value="QHB98867.1"/>
    <property type="molecule type" value="Genomic_DNA"/>
</dbReference>
<keyword evidence="2" id="KW-0560">Oxidoreductase</keyword>
<dbReference type="PANTHER" id="PTHR11908">
    <property type="entry name" value="XANTHINE DEHYDROGENASE"/>
    <property type="match status" value="1"/>
</dbReference>
<sequence>MAGSILGNEVLRVEDPEIVLGRGIYTGDLKPEGLLYVAFARSTIAHGDILSVDTSEAEGMPGVVKVYTADNLDVEPFQMVFAVADPLNRPPLAQGRVRFVGEAVAAVVAETPEQAVDAAEAIFADIDFLPAVTDIEATTAADAPVINETLGKNVVFGNYDPTDSLDDAEVVVKARLSNQRVAAAPMENQVLMAMPPQNGQPLTVYAASQGVHWVQGMVKSIFGLESDQVRVITPLVGGAFGAKFSLPHEGAVAIKAAMDLGRPVQWVETRSENFTGLPHGRAQVQWVEMGFRKDGTVTGLRCHVLGDGGAYGGFGGTLFSSTKLMSSGVYQIPKISFSAAMVLTNTTPTGAYRGAGRPEATALLERLMDMGAAELGIDPAEIRRKNFIPPEDFPLTTIVGAPYDSGEYAKSLDAALEASGYDELRAEQKARRERGDRVQLGIGVSAYVEVTAGLGGDGEWGSVTVEEDGSATMRVGTASHGQGHATAFAMLVSDQLGIPIEKIRLSHNDTNEVPEGMGTGGSRSLQIGGNAVRAAAVEVLNRAKELAATKLEANADDIVVTDDGALGVTGVPGSTVSWTELAALARENGGQPLEYAGKWAGPGPSFPFGAHVSVVEVDLDTGQVTPRRHIAVDDCGTILNPLLVRGQQHGGIAQGLAQSLFEEVVYDEDGNPVTMALSDYGVPSAVDLCDFTALNTETPAPGNPIGAKGIGESGTIGATPAVHSAVIDALAHLGVRHIDMPCTPEKVWRAVQAAESGQQPEIWSDPPAMFRDLPEGRATDAPDPDAPQA</sequence>
<proteinExistence type="predicted"/>
<name>A0A7L4YHS6_9ACTN</name>
<dbReference type="Proteomes" id="UP000463857">
    <property type="component" value="Chromosome"/>
</dbReference>
<keyword evidence="1" id="KW-0500">Molybdenum</keyword>
<dbReference type="InterPro" id="IPR008274">
    <property type="entry name" value="AldOxase/xan_DH_MoCoBD1"/>
</dbReference>
<dbReference type="Gene3D" id="3.30.365.10">
    <property type="entry name" value="Aldehyde oxidase/xanthine dehydrogenase, molybdopterin binding domain"/>
    <property type="match status" value="4"/>
</dbReference>
<dbReference type="SUPFAM" id="SSF56003">
    <property type="entry name" value="Molybdenum cofactor-binding domain"/>
    <property type="match status" value="1"/>
</dbReference>
<evidence type="ECO:0000313" key="5">
    <source>
        <dbReference type="EMBL" id="QHB98867.1"/>
    </source>
</evidence>
<dbReference type="SMART" id="SM01008">
    <property type="entry name" value="Ald_Xan_dh_C"/>
    <property type="match status" value="1"/>
</dbReference>
<evidence type="ECO:0000256" key="2">
    <source>
        <dbReference type="ARBA" id="ARBA00023002"/>
    </source>
</evidence>
<dbReference type="Pfam" id="PF01315">
    <property type="entry name" value="Ald_Xan_dh_C"/>
    <property type="match status" value="1"/>
</dbReference>
<organism evidence="5 6">
    <name type="scientific">Epidermidibacterium keratini</name>
    <dbReference type="NCBI Taxonomy" id="1891644"/>
    <lineage>
        <taxon>Bacteria</taxon>
        <taxon>Bacillati</taxon>
        <taxon>Actinomycetota</taxon>
        <taxon>Actinomycetes</taxon>
        <taxon>Sporichthyales</taxon>
        <taxon>Sporichthyaceae</taxon>
        <taxon>Epidermidibacterium</taxon>
    </lineage>
</organism>
<dbReference type="GO" id="GO:0016491">
    <property type="term" value="F:oxidoreductase activity"/>
    <property type="evidence" value="ECO:0007669"/>
    <property type="project" value="UniProtKB-KW"/>
</dbReference>
<dbReference type="AlphaFoldDB" id="A0A7L4YHS6"/>
<feature type="region of interest" description="Disordered" evidence="3">
    <location>
        <begin position="754"/>
        <end position="789"/>
    </location>
</feature>
<feature type="domain" description="Aldehyde oxidase/xanthine dehydrogenase a/b hammerhead" evidence="4">
    <location>
        <begin position="20"/>
        <end position="130"/>
    </location>
</feature>
<reference evidence="5 6" key="1">
    <citation type="journal article" date="2018" name="Int. J. Syst. Evol. Microbiol.">
        <title>Epidermidibacterium keratini gen. nov., sp. nov., a member of the family Sporichthyaceae, isolated from keratin epidermis.</title>
        <authorList>
            <person name="Lee D.G."/>
            <person name="Trujillo M.E."/>
            <person name="Kang S."/>
            <person name="Nam J.J."/>
            <person name="Kim Y.J."/>
        </authorList>
    </citation>
    <scope>NUCLEOTIDE SEQUENCE [LARGE SCALE GENOMIC DNA]</scope>
    <source>
        <strain evidence="5 6">EPI-7</strain>
    </source>
</reference>